<gene>
    <name evidence="2" type="ORF">E2562_021494</name>
</gene>
<keyword evidence="3" id="KW-1185">Reference proteome</keyword>
<evidence type="ECO:0000313" key="2">
    <source>
        <dbReference type="EMBL" id="KAF0917825.1"/>
    </source>
</evidence>
<dbReference type="PANTHER" id="PTHR33086">
    <property type="entry name" value="OS05G0468200 PROTEIN-RELATED"/>
    <property type="match status" value="1"/>
</dbReference>
<evidence type="ECO:0000313" key="3">
    <source>
        <dbReference type="Proteomes" id="UP000479710"/>
    </source>
</evidence>
<proteinExistence type="predicted"/>
<organism evidence="2 3">
    <name type="scientific">Oryza meyeriana var. granulata</name>
    <dbReference type="NCBI Taxonomy" id="110450"/>
    <lineage>
        <taxon>Eukaryota</taxon>
        <taxon>Viridiplantae</taxon>
        <taxon>Streptophyta</taxon>
        <taxon>Embryophyta</taxon>
        <taxon>Tracheophyta</taxon>
        <taxon>Spermatophyta</taxon>
        <taxon>Magnoliopsida</taxon>
        <taxon>Liliopsida</taxon>
        <taxon>Poales</taxon>
        <taxon>Poaceae</taxon>
        <taxon>BOP clade</taxon>
        <taxon>Oryzoideae</taxon>
        <taxon>Oryzeae</taxon>
        <taxon>Oryzinae</taxon>
        <taxon>Oryza</taxon>
        <taxon>Oryza meyeriana</taxon>
    </lineage>
</organism>
<dbReference type="Pfam" id="PF07762">
    <property type="entry name" value="DUF1618"/>
    <property type="match status" value="1"/>
</dbReference>
<accession>A0A6G1DY71</accession>
<dbReference type="AlphaFoldDB" id="A0A6G1DY71"/>
<dbReference type="OrthoDB" id="678833at2759"/>
<dbReference type="Proteomes" id="UP000479710">
    <property type="component" value="Unassembled WGS sequence"/>
</dbReference>
<dbReference type="InterPro" id="IPR011676">
    <property type="entry name" value="DUF1618"/>
</dbReference>
<dbReference type="PANTHER" id="PTHR33086:SF94">
    <property type="entry name" value="EXPRESSED PROTEIN"/>
    <property type="match status" value="1"/>
</dbReference>
<comment type="caution">
    <text evidence="2">The sequence shown here is derived from an EMBL/GenBank/DDBJ whole genome shotgun (WGS) entry which is preliminary data.</text>
</comment>
<protein>
    <recommendedName>
        <fullName evidence="1">DUF1618 domain-containing protein</fullName>
    </recommendedName>
</protein>
<dbReference type="EMBL" id="SPHZ02000005">
    <property type="protein sequence ID" value="KAF0917825.1"/>
    <property type="molecule type" value="Genomic_DNA"/>
</dbReference>
<name>A0A6G1DY71_9ORYZ</name>
<sequence>MYRTMGKSGDSIKFVSINSACTAAAAGQATEGPWHSTTAAGKATVAVWTLDQAGLGWKKDVEFSLKSLWAKRGFKASRLPKEVPVWPFLRPQEDGALYFLVPKPLMKPEDPQLYHICGVDMRSKKILLSGLLSDHSLITQPVTLPANAFAFQHL</sequence>
<evidence type="ECO:0000259" key="1">
    <source>
        <dbReference type="Pfam" id="PF07762"/>
    </source>
</evidence>
<reference evidence="2 3" key="1">
    <citation type="submission" date="2019-11" db="EMBL/GenBank/DDBJ databases">
        <title>Whole genome sequence of Oryza granulata.</title>
        <authorList>
            <person name="Li W."/>
        </authorList>
    </citation>
    <scope>NUCLEOTIDE SEQUENCE [LARGE SCALE GENOMIC DNA]</scope>
    <source>
        <strain evidence="3">cv. Menghai</strain>
        <tissue evidence="2">Leaf</tissue>
    </source>
</reference>
<feature type="domain" description="DUF1618" evidence="1">
    <location>
        <begin position="2"/>
        <end position="98"/>
    </location>
</feature>